<feature type="compositionally biased region" description="Basic residues" evidence="1">
    <location>
        <begin position="241"/>
        <end position="252"/>
    </location>
</feature>
<dbReference type="HOGENOM" id="CLU_091418_0_0_1"/>
<sequence>MDSTFSFQRLGYELQEYIVGQHLDPTDWPALSQTCSLFRNIVQGEAPSQLGESVHSALTQSVTGLITTMDSATSTSTSSPSSSGDHTPSSTDTEMSSPEEQDWVLEVTPDMIARLSSLPRRRSGASLPTLPTELQFEIFSYLDQIDSTCLGLTSPRSYEIFRAIHGTKMPLNTRRNGPNKLEAAWEVVGKQMCEHCGIYRCELHQHIKSWMPEGLEYCNMKRNFGVPAKDGANATCYRGKPSKPRRCGRHPVRTTTIHQDDHVSKL</sequence>
<dbReference type="AlphaFoldDB" id="S3D9U5"/>
<protein>
    <recommendedName>
        <fullName evidence="2">F-box domain-containing protein</fullName>
    </recommendedName>
</protein>
<evidence type="ECO:0000313" key="4">
    <source>
        <dbReference type="Proteomes" id="UP000016922"/>
    </source>
</evidence>
<evidence type="ECO:0000313" key="3">
    <source>
        <dbReference type="EMBL" id="EPE34525.1"/>
    </source>
</evidence>
<evidence type="ECO:0000259" key="2">
    <source>
        <dbReference type="Pfam" id="PF00646"/>
    </source>
</evidence>
<dbReference type="GeneID" id="19469266"/>
<dbReference type="InterPro" id="IPR001810">
    <property type="entry name" value="F-box_dom"/>
</dbReference>
<reference evidence="3 4" key="1">
    <citation type="journal article" date="2013" name="BMC Genomics">
        <title>Genomics-driven discovery of the pneumocandin biosynthetic gene cluster in the fungus Glarea lozoyensis.</title>
        <authorList>
            <person name="Chen L."/>
            <person name="Yue Q."/>
            <person name="Zhang X."/>
            <person name="Xiang M."/>
            <person name="Wang C."/>
            <person name="Li S."/>
            <person name="Che Y."/>
            <person name="Ortiz-Lopez F.J."/>
            <person name="Bills G.F."/>
            <person name="Liu X."/>
            <person name="An Z."/>
        </authorList>
    </citation>
    <scope>NUCLEOTIDE SEQUENCE [LARGE SCALE GENOMIC DNA]</scope>
    <source>
        <strain evidence="4">ATCC 20868 / MF5171</strain>
    </source>
</reference>
<feature type="compositionally biased region" description="Low complexity" evidence="1">
    <location>
        <begin position="69"/>
        <end position="93"/>
    </location>
</feature>
<dbReference type="Proteomes" id="UP000016922">
    <property type="component" value="Unassembled WGS sequence"/>
</dbReference>
<evidence type="ECO:0000256" key="1">
    <source>
        <dbReference type="SAM" id="MobiDB-lite"/>
    </source>
</evidence>
<feature type="domain" description="F-box" evidence="2">
    <location>
        <begin position="129"/>
        <end position="162"/>
    </location>
</feature>
<dbReference type="EMBL" id="KE145356">
    <property type="protein sequence ID" value="EPE34525.1"/>
    <property type="molecule type" value="Genomic_DNA"/>
</dbReference>
<feature type="region of interest" description="Disordered" evidence="1">
    <location>
        <begin position="241"/>
        <end position="266"/>
    </location>
</feature>
<gene>
    <name evidence="3" type="ORF">GLAREA_10219</name>
</gene>
<proteinExistence type="predicted"/>
<dbReference type="CDD" id="cd09917">
    <property type="entry name" value="F-box_SF"/>
    <property type="match status" value="1"/>
</dbReference>
<dbReference type="KEGG" id="glz:GLAREA_10219"/>
<dbReference type="STRING" id="1116229.S3D9U5"/>
<dbReference type="OrthoDB" id="3445164at2759"/>
<dbReference type="eggNOG" id="ENOG502RASA">
    <property type="taxonomic scope" value="Eukaryota"/>
</dbReference>
<feature type="region of interest" description="Disordered" evidence="1">
    <location>
        <begin position="69"/>
        <end position="99"/>
    </location>
</feature>
<dbReference type="Pfam" id="PF00646">
    <property type="entry name" value="F-box"/>
    <property type="match status" value="1"/>
</dbReference>
<name>S3D9U5_GLAL2</name>
<accession>S3D9U5</accession>
<organism evidence="3 4">
    <name type="scientific">Glarea lozoyensis (strain ATCC 20868 / MF5171)</name>
    <dbReference type="NCBI Taxonomy" id="1116229"/>
    <lineage>
        <taxon>Eukaryota</taxon>
        <taxon>Fungi</taxon>
        <taxon>Dikarya</taxon>
        <taxon>Ascomycota</taxon>
        <taxon>Pezizomycotina</taxon>
        <taxon>Leotiomycetes</taxon>
        <taxon>Helotiales</taxon>
        <taxon>Helotiaceae</taxon>
        <taxon>Glarea</taxon>
    </lineage>
</organism>
<dbReference type="RefSeq" id="XP_008078460.1">
    <property type="nucleotide sequence ID" value="XM_008080269.1"/>
</dbReference>
<dbReference type="OMA" id="CYRGKPS"/>
<keyword evidence="4" id="KW-1185">Reference proteome</keyword>